<organism evidence="3">
    <name type="scientific">Pyricularia oryzae (strain Y34)</name>
    <name type="common">Rice blast fungus</name>
    <name type="synonym">Magnaporthe oryzae</name>
    <dbReference type="NCBI Taxonomy" id="1143189"/>
    <lineage>
        <taxon>Eukaryota</taxon>
        <taxon>Fungi</taxon>
        <taxon>Dikarya</taxon>
        <taxon>Ascomycota</taxon>
        <taxon>Pezizomycotina</taxon>
        <taxon>Sordariomycetes</taxon>
        <taxon>Sordariomycetidae</taxon>
        <taxon>Magnaporthales</taxon>
        <taxon>Pyriculariaceae</taxon>
        <taxon>Pyricularia</taxon>
    </lineage>
</organism>
<evidence type="ECO:0000313" key="3">
    <source>
        <dbReference type="EMBL" id="ELQ40696.1"/>
    </source>
</evidence>
<feature type="region of interest" description="Disordered" evidence="1">
    <location>
        <begin position="36"/>
        <end position="156"/>
    </location>
</feature>
<dbReference type="AlphaFoldDB" id="A0AA97PN02"/>
<accession>A0AA97PN02</accession>
<keyword evidence="2" id="KW-0732">Signal</keyword>
<reference evidence="3" key="1">
    <citation type="journal article" date="2012" name="PLoS Genet.">
        <title>Comparative analysis of the genomes of two field isolates of the rice blast fungus Magnaporthe oryzae.</title>
        <authorList>
            <person name="Xue M."/>
            <person name="Yang J."/>
            <person name="Li Z."/>
            <person name="Hu S."/>
            <person name="Yao N."/>
            <person name="Dean R.A."/>
            <person name="Zhao W."/>
            <person name="Shen M."/>
            <person name="Zhang H."/>
            <person name="Li C."/>
            <person name="Liu L."/>
            <person name="Cao L."/>
            <person name="Xu X."/>
            <person name="Xing Y."/>
            <person name="Hsiang T."/>
            <person name="Zhang Z."/>
            <person name="Xu J.R."/>
            <person name="Peng Y.L."/>
        </authorList>
    </citation>
    <scope>NUCLEOTIDE SEQUENCE</scope>
    <source>
        <strain evidence="3">Y34</strain>
    </source>
</reference>
<dbReference type="EMBL" id="JH792985">
    <property type="protein sequence ID" value="ELQ40696.1"/>
    <property type="molecule type" value="Genomic_DNA"/>
</dbReference>
<evidence type="ECO:0000256" key="1">
    <source>
        <dbReference type="SAM" id="MobiDB-lite"/>
    </source>
</evidence>
<feature type="compositionally biased region" description="Polar residues" evidence="1">
    <location>
        <begin position="117"/>
        <end position="131"/>
    </location>
</feature>
<feature type="signal peptide" evidence="2">
    <location>
        <begin position="1"/>
        <end position="20"/>
    </location>
</feature>
<evidence type="ECO:0000256" key="2">
    <source>
        <dbReference type="SAM" id="SignalP"/>
    </source>
</evidence>
<name>A0AA97PN02_PYRO3</name>
<dbReference type="Proteomes" id="UP000011086">
    <property type="component" value="Unassembled WGS sequence"/>
</dbReference>
<proteinExistence type="predicted"/>
<protein>
    <submittedName>
        <fullName evidence="3">Uncharacterized protein</fullName>
    </submittedName>
</protein>
<sequence length="156" mass="17151">MWSRVLKTTILALHLGSAIAMSGSYWNPFSHLDPTDPHSPHYPKPHNPLPQSDSYPQHADHATYPPSPGSRIPTSGLDYDPQDHFDTQNFPASHHGYDDDNESLYGSHGSYPGSRHGSIQGSPHRSNQGSRHGSEPYPEEMPNVGTGSFRSGMIPQ</sequence>
<gene>
    <name evidence="3" type="ORF">OOU_Y34scaffold00378g8</name>
</gene>
<feature type="chain" id="PRO_5041723848" evidence="2">
    <location>
        <begin position="21"/>
        <end position="156"/>
    </location>
</feature>